<dbReference type="SUPFAM" id="SSF50341">
    <property type="entry name" value="CheW-like"/>
    <property type="match status" value="1"/>
</dbReference>
<accession>A0ABV7HRD5</accession>
<protein>
    <submittedName>
        <fullName evidence="3">Chemotaxis protein CheW</fullName>
    </submittedName>
</protein>
<comment type="caution">
    <text evidence="3">The sequence shown here is derived from an EMBL/GenBank/DDBJ whole genome shotgun (WGS) entry which is preliminary data.</text>
</comment>
<reference evidence="4" key="1">
    <citation type="journal article" date="2019" name="Int. J. Syst. Evol. Microbiol.">
        <title>The Global Catalogue of Microorganisms (GCM) 10K type strain sequencing project: providing services to taxonomists for standard genome sequencing and annotation.</title>
        <authorList>
            <consortium name="The Broad Institute Genomics Platform"/>
            <consortium name="The Broad Institute Genome Sequencing Center for Infectious Disease"/>
            <person name="Wu L."/>
            <person name="Ma J."/>
        </authorList>
    </citation>
    <scope>NUCLEOTIDE SEQUENCE [LARGE SCALE GENOMIC DNA]</scope>
    <source>
        <strain evidence="4">KCTC 52141</strain>
    </source>
</reference>
<dbReference type="InterPro" id="IPR036061">
    <property type="entry name" value="CheW-like_dom_sf"/>
</dbReference>
<evidence type="ECO:0000313" key="3">
    <source>
        <dbReference type="EMBL" id="MFC3155095.1"/>
    </source>
</evidence>
<dbReference type="InterPro" id="IPR002545">
    <property type="entry name" value="CheW-lke_dom"/>
</dbReference>
<name>A0ABV7HRD5_9GAMM</name>
<dbReference type="SMART" id="SM00260">
    <property type="entry name" value="CheW"/>
    <property type="match status" value="1"/>
</dbReference>
<feature type="domain" description="CheW-like" evidence="2">
    <location>
        <begin position="142"/>
        <end position="279"/>
    </location>
</feature>
<feature type="region of interest" description="Disordered" evidence="1">
    <location>
        <begin position="21"/>
        <end position="51"/>
    </location>
</feature>
<dbReference type="PROSITE" id="PS50851">
    <property type="entry name" value="CHEW"/>
    <property type="match status" value="1"/>
</dbReference>
<evidence type="ECO:0000259" key="2">
    <source>
        <dbReference type="PROSITE" id="PS50851"/>
    </source>
</evidence>
<feature type="compositionally biased region" description="Low complexity" evidence="1">
    <location>
        <begin position="74"/>
        <end position="85"/>
    </location>
</feature>
<feature type="region of interest" description="Disordered" evidence="1">
    <location>
        <begin position="69"/>
        <end position="91"/>
    </location>
</feature>
<dbReference type="RefSeq" id="WP_382415652.1">
    <property type="nucleotide sequence ID" value="NZ_AP031500.1"/>
</dbReference>
<dbReference type="Pfam" id="PF01584">
    <property type="entry name" value="CheW"/>
    <property type="match status" value="1"/>
</dbReference>
<proteinExistence type="predicted"/>
<evidence type="ECO:0000256" key="1">
    <source>
        <dbReference type="SAM" id="MobiDB-lite"/>
    </source>
</evidence>
<dbReference type="Proteomes" id="UP001595548">
    <property type="component" value="Unassembled WGS sequence"/>
</dbReference>
<gene>
    <name evidence="3" type="ORF">ACFOEB_07770</name>
</gene>
<keyword evidence="4" id="KW-1185">Reference proteome</keyword>
<dbReference type="EMBL" id="JBHRTL010000006">
    <property type="protein sequence ID" value="MFC3155095.1"/>
    <property type="molecule type" value="Genomic_DNA"/>
</dbReference>
<evidence type="ECO:0000313" key="4">
    <source>
        <dbReference type="Proteomes" id="UP001595548"/>
    </source>
</evidence>
<sequence length="286" mass="31150">MTAGGNDLLQGYIDELLRDAPAPAPGLEVKPQAATEELRSPPTPVAPLLDDDDRREQLQQLLYSARASVTQHMTPEPDTAPAPTALKETPAPIATPDVAPLPRATPTAEVAVSETPAAEPQAVLDEALQWHKNGRPGWAQEPFEVLLFTVSGLTLAVPLIALGQIQPLTDELTPLFGQADWFMGLQPTSSGKVRTVNTAKFVMPERYDPSFVESAQYVVSINGVPWGLAVDRVEQPMRLAPDDVKWRSSRSKRPWLAGTVKEHMCALIDIPMMGKLLTDADRNSRK</sequence>
<organism evidence="3 4">
    <name type="scientific">Gilvimarinus japonicus</name>
    <dbReference type="NCBI Taxonomy" id="1796469"/>
    <lineage>
        <taxon>Bacteria</taxon>
        <taxon>Pseudomonadati</taxon>
        <taxon>Pseudomonadota</taxon>
        <taxon>Gammaproteobacteria</taxon>
        <taxon>Cellvibrionales</taxon>
        <taxon>Cellvibrionaceae</taxon>
        <taxon>Gilvimarinus</taxon>
    </lineage>
</organism>